<dbReference type="InterPro" id="IPR024930">
    <property type="entry name" value="Skp_dom_sf"/>
</dbReference>
<sequence length="198" mass="21739">MPLFACLALSLLPPVGGSLPVSPAITTEPPVPQSSPAAPRIAVVNTQAFGELINEYRQQVVTLQTEFRPTLDTLQRLGAEIQAEEDALQRLADQLTPDVRLKRTDDLERKKKDFKRRQEDLNEAAEKRAAILLNPVREKIFKALEAYAKERGIHILLDVATAAEAGGLVYLAPGMDITEDFAARYNQANPATKPAASR</sequence>
<organism evidence="5 6">
    <name type="scientific">Chloracidobacterium sp. N</name>
    <dbReference type="NCBI Taxonomy" id="2821540"/>
    <lineage>
        <taxon>Bacteria</taxon>
        <taxon>Pseudomonadati</taxon>
        <taxon>Acidobacteriota</taxon>
        <taxon>Terriglobia</taxon>
        <taxon>Terriglobales</taxon>
        <taxon>Acidobacteriaceae</taxon>
        <taxon>Chloracidobacterium</taxon>
        <taxon>Chloracidobacterium aggregatum</taxon>
    </lineage>
</organism>
<dbReference type="PANTHER" id="PTHR35089:SF1">
    <property type="entry name" value="CHAPERONE PROTEIN SKP"/>
    <property type="match status" value="1"/>
</dbReference>
<protein>
    <submittedName>
        <fullName evidence="5">OmpH family outer membrane protein</fullName>
    </submittedName>
</protein>
<evidence type="ECO:0000313" key="6">
    <source>
        <dbReference type="Proteomes" id="UP000677668"/>
    </source>
</evidence>
<feature type="signal peptide" evidence="4">
    <location>
        <begin position="1"/>
        <end position="17"/>
    </location>
</feature>
<gene>
    <name evidence="5" type="ORF">J8C05_10070</name>
</gene>
<dbReference type="Proteomes" id="UP000677668">
    <property type="component" value="Chromosome 1"/>
</dbReference>
<feature type="coiled-coil region" evidence="3">
    <location>
        <begin position="74"/>
        <end position="127"/>
    </location>
</feature>
<dbReference type="SUPFAM" id="SSF111384">
    <property type="entry name" value="OmpH-like"/>
    <property type="match status" value="1"/>
</dbReference>
<evidence type="ECO:0000256" key="2">
    <source>
        <dbReference type="ARBA" id="ARBA00022729"/>
    </source>
</evidence>
<evidence type="ECO:0000256" key="3">
    <source>
        <dbReference type="SAM" id="Coils"/>
    </source>
</evidence>
<proteinExistence type="inferred from homology"/>
<evidence type="ECO:0000256" key="4">
    <source>
        <dbReference type="SAM" id="SignalP"/>
    </source>
</evidence>
<keyword evidence="2 4" id="KW-0732">Signal</keyword>
<dbReference type="SMART" id="SM00935">
    <property type="entry name" value="OmpH"/>
    <property type="match status" value="1"/>
</dbReference>
<evidence type="ECO:0000313" key="5">
    <source>
        <dbReference type="EMBL" id="QUV93703.1"/>
    </source>
</evidence>
<dbReference type="RefSeq" id="WP_211422057.1">
    <property type="nucleotide sequence ID" value="NZ_CP072642.1"/>
</dbReference>
<feature type="chain" id="PRO_5045069238" evidence="4">
    <location>
        <begin position="18"/>
        <end position="198"/>
    </location>
</feature>
<accession>A0ABX8AYB9</accession>
<keyword evidence="3" id="KW-0175">Coiled coil</keyword>
<dbReference type="EMBL" id="CP072642">
    <property type="protein sequence ID" value="QUV93703.1"/>
    <property type="molecule type" value="Genomic_DNA"/>
</dbReference>
<dbReference type="Pfam" id="PF03938">
    <property type="entry name" value="OmpH"/>
    <property type="match status" value="1"/>
</dbReference>
<dbReference type="InterPro" id="IPR005632">
    <property type="entry name" value="Chaperone_Skp"/>
</dbReference>
<comment type="similarity">
    <text evidence="1">Belongs to the Skp family.</text>
</comment>
<dbReference type="Gene3D" id="3.30.910.20">
    <property type="entry name" value="Skp domain"/>
    <property type="match status" value="1"/>
</dbReference>
<name>A0ABX8AYB9_9BACT</name>
<evidence type="ECO:0000256" key="1">
    <source>
        <dbReference type="ARBA" id="ARBA00009091"/>
    </source>
</evidence>
<reference evidence="5 6" key="1">
    <citation type="submission" date="2021-03" db="EMBL/GenBank/DDBJ databases">
        <title>Genomic and phenotypic characterization of Chloracidobacterium isolates provides evidence for multiple species.</title>
        <authorList>
            <person name="Saini M.K."/>
            <person name="Costas A.M.G."/>
            <person name="Tank M."/>
            <person name="Bryant D.A."/>
        </authorList>
    </citation>
    <scope>NUCLEOTIDE SEQUENCE [LARGE SCALE GENOMIC DNA]</scope>
    <source>
        <strain evidence="5 6">N</strain>
    </source>
</reference>
<keyword evidence="6" id="KW-1185">Reference proteome</keyword>
<dbReference type="PANTHER" id="PTHR35089">
    <property type="entry name" value="CHAPERONE PROTEIN SKP"/>
    <property type="match status" value="1"/>
</dbReference>